<dbReference type="Proteomes" id="UP000239899">
    <property type="component" value="Unassembled WGS sequence"/>
</dbReference>
<keyword evidence="3" id="KW-1185">Reference proteome</keyword>
<evidence type="ECO:0000256" key="1">
    <source>
        <dbReference type="SAM" id="MobiDB-lite"/>
    </source>
</evidence>
<name>A0A2P6TWL4_CHLSO</name>
<dbReference type="EMBL" id="LHPG02000005">
    <property type="protein sequence ID" value="PRW58453.1"/>
    <property type="molecule type" value="Genomic_DNA"/>
</dbReference>
<feature type="region of interest" description="Disordered" evidence="1">
    <location>
        <begin position="67"/>
        <end position="88"/>
    </location>
</feature>
<sequence length="128" mass="13821">MQRACSLSRTSCAPLRRDARLSAPRRVAVAAPRATAASDDRPDAAAAADHIVTREWAVSPTWSVGISARPAGQRDSTRRNTVARSAASEEGVDAWGTLHGEWPLLSTSLASYDDVSTYYQKKKSNGRH</sequence>
<reference evidence="2 3" key="1">
    <citation type="journal article" date="2018" name="Plant J.">
        <title>Genome sequences of Chlorella sorokiniana UTEX 1602 and Micractinium conductrix SAG 241.80: implications to maltose excretion by a green alga.</title>
        <authorList>
            <person name="Arriola M.B."/>
            <person name="Velmurugan N."/>
            <person name="Zhang Y."/>
            <person name="Plunkett M.H."/>
            <person name="Hondzo H."/>
            <person name="Barney B.M."/>
        </authorList>
    </citation>
    <scope>NUCLEOTIDE SEQUENCE [LARGE SCALE GENOMIC DNA]</scope>
    <source>
        <strain evidence="3">UTEX 1602</strain>
    </source>
</reference>
<gene>
    <name evidence="2" type="ORF">C2E21_3237</name>
</gene>
<evidence type="ECO:0000313" key="3">
    <source>
        <dbReference type="Proteomes" id="UP000239899"/>
    </source>
</evidence>
<organism evidence="2 3">
    <name type="scientific">Chlorella sorokiniana</name>
    <name type="common">Freshwater green alga</name>
    <dbReference type="NCBI Taxonomy" id="3076"/>
    <lineage>
        <taxon>Eukaryota</taxon>
        <taxon>Viridiplantae</taxon>
        <taxon>Chlorophyta</taxon>
        <taxon>core chlorophytes</taxon>
        <taxon>Trebouxiophyceae</taxon>
        <taxon>Chlorellales</taxon>
        <taxon>Chlorellaceae</taxon>
        <taxon>Chlorella clade</taxon>
        <taxon>Chlorella</taxon>
    </lineage>
</organism>
<protein>
    <submittedName>
        <fullName evidence="2">Uncharacterized protein</fullName>
    </submittedName>
</protein>
<dbReference type="AlphaFoldDB" id="A0A2P6TWL4"/>
<comment type="caution">
    <text evidence="2">The sequence shown here is derived from an EMBL/GenBank/DDBJ whole genome shotgun (WGS) entry which is preliminary data.</text>
</comment>
<accession>A0A2P6TWL4</accession>
<evidence type="ECO:0000313" key="2">
    <source>
        <dbReference type="EMBL" id="PRW58453.1"/>
    </source>
</evidence>
<proteinExistence type="predicted"/>